<organism evidence="1 2">
    <name type="scientific">Trichonephila clavipes</name>
    <name type="common">Golden silk orbweaver</name>
    <name type="synonym">Nephila clavipes</name>
    <dbReference type="NCBI Taxonomy" id="2585209"/>
    <lineage>
        <taxon>Eukaryota</taxon>
        <taxon>Metazoa</taxon>
        <taxon>Ecdysozoa</taxon>
        <taxon>Arthropoda</taxon>
        <taxon>Chelicerata</taxon>
        <taxon>Arachnida</taxon>
        <taxon>Araneae</taxon>
        <taxon>Araneomorphae</taxon>
        <taxon>Entelegynae</taxon>
        <taxon>Araneoidea</taxon>
        <taxon>Nephilidae</taxon>
        <taxon>Trichonephila</taxon>
    </lineage>
</organism>
<gene>
    <name evidence="1" type="ORF">TNCV_3508191</name>
</gene>
<dbReference type="Proteomes" id="UP000887159">
    <property type="component" value="Unassembled WGS sequence"/>
</dbReference>
<accession>A0A8X6RXJ7</accession>
<evidence type="ECO:0000313" key="2">
    <source>
        <dbReference type="Proteomes" id="UP000887159"/>
    </source>
</evidence>
<evidence type="ECO:0000313" key="1">
    <source>
        <dbReference type="EMBL" id="GFY02939.1"/>
    </source>
</evidence>
<dbReference type="EMBL" id="BMAU01021233">
    <property type="protein sequence ID" value="GFY02939.1"/>
    <property type="molecule type" value="Genomic_DNA"/>
</dbReference>
<keyword evidence="2" id="KW-1185">Reference proteome</keyword>
<proteinExistence type="predicted"/>
<comment type="caution">
    <text evidence="1">The sequence shown here is derived from an EMBL/GenBank/DDBJ whole genome shotgun (WGS) entry which is preliminary data.</text>
</comment>
<dbReference type="AlphaFoldDB" id="A0A8X6RXJ7"/>
<reference evidence="1" key="1">
    <citation type="submission" date="2020-08" db="EMBL/GenBank/DDBJ databases">
        <title>Multicomponent nature underlies the extraordinary mechanical properties of spider dragline silk.</title>
        <authorList>
            <person name="Kono N."/>
            <person name="Nakamura H."/>
            <person name="Mori M."/>
            <person name="Yoshida Y."/>
            <person name="Ohtoshi R."/>
            <person name="Malay A.D."/>
            <person name="Moran D.A.P."/>
            <person name="Tomita M."/>
            <person name="Numata K."/>
            <person name="Arakawa K."/>
        </authorList>
    </citation>
    <scope>NUCLEOTIDE SEQUENCE</scope>
</reference>
<name>A0A8X6RXJ7_TRICX</name>
<protein>
    <submittedName>
        <fullName evidence="1">Uncharacterized protein</fullName>
    </submittedName>
</protein>
<sequence length="115" mass="12465">MGGTCNDDNYMVAVKLENGDNGSGENRNAGYLGDSPVWKNIIETHTFGSGYWPWQPSSQGNGLVATVGHEFELCITEGPPCRADRCRLNMSSLKHPPVGVVWKLGKEDARAQAIS</sequence>